<evidence type="ECO:0000313" key="3">
    <source>
        <dbReference type="Proteomes" id="UP000539313"/>
    </source>
</evidence>
<dbReference type="SUPFAM" id="SSF54427">
    <property type="entry name" value="NTF2-like"/>
    <property type="match status" value="1"/>
</dbReference>
<feature type="compositionally biased region" description="Low complexity" evidence="1">
    <location>
        <begin position="27"/>
        <end position="55"/>
    </location>
</feature>
<evidence type="ECO:0000256" key="1">
    <source>
        <dbReference type="SAM" id="MobiDB-lite"/>
    </source>
</evidence>
<accession>A0A7W3RB43</accession>
<dbReference type="InterPro" id="IPR032710">
    <property type="entry name" value="NTF2-like_dom_sf"/>
</dbReference>
<evidence type="ECO:0000313" key="2">
    <source>
        <dbReference type="EMBL" id="MBA9005940.1"/>
    </source>
</evidence>
<protein>
    <submittedName>
        <fullName evidence="2">Uncharacterized protein</fullName>
    </submittedName>
</protein>
<dbReference type="Proteomes" id="UP000539313">
    <property type="component" value="Unassembled WGS sequence"/>
</dbReference>
<reference evidence="2 3" key="1">
    <citation type="submission" date="2020-08" db="EMBL/GenBank/DDBJ databases">
        <title>Sequencing the genomes of 1000 actinobacteria strains.</title>
        <authorList>
            <person name="Klenk H.-P."/>
        </authorList>
    </citation>
    <scope>NUCLEOTIDE SEQUENCE [LARGE SCALE GENOMIC DNA]</scope>
    <source>
        <strain evidence="2 3">DSM 45823</strain>
    </source>
</reference>
<sequence>MLSAVLLPVLAVVTVGCGGNGSGGGDAAAAPSKAAPAPASSAPQQPQTEAAARQAAQEHADAYAAGDYEGTWQLWAPEAQKVLSQQNYVRLFELCPQPAQNVPMKVEAVRLSADKTTATVRIDRLGFKFSYRYVYEGGRWGFMPDKKTLDGYRLGVDKLAAQKKQRGECG</sequence>
<keyword evidence="3" id="KW-1185">Reference proteome</keyword>
<dbReference type="EMBL" id="JACJII010000001">
    <property type="protein sequence ID" value="MBA9005940.1"/>
    <property type="molecule type" value="Genomic_DNA"/>
</dbReference>
<proteinExistence type="predicted"/>
<name>A0A7W3RB43_9ACTN</name>
<comment type="caution">
    <text evidence="2">The sequence shown here is derived from an EMBL/GenBank/DDBJ whole genome shotgun (WGS) entry which is preliminary data.</text>
</comment>
<gene>
    <name evidence="2" type="ORF">HNR21_004822</name>
</gene>
<dbReference type="AlphaFoldDB" id="A0A7W3RB43"/>
<dbReference type="RefSeq" id="WP_182706991.1">
    <property type="nucleotide sequence ID" value="NZ_JACJII010000001.1"/>
</dbReference>
<organism evidence="2 3">
    <name type="scientific">Thermomonospora cellulosilytica</name>
    <dbReference type="NCBI Taxonomy" id="1411118"/>
    <lineage>
        <taxon>Bacteria</taxon>
        <taxon>Bacillati</taxon>
        <taxon>Actinomycetota</taxon>
        <taxon>Actinomycetes</taxon>
        <taxon>Streptosporangiales</taxon>
        <taxon>Thermomonosporaceae</taxon>
        <taxon>Thermomonospora</taxon>
    </lineage>
</organism>
<feature type="region of interest" description="Disordered" evidence="1">
    <location>
        <begin position="22"/>
        <end position="56"/>
    </location>
</feature>